<dbReference type="PANTHER" id="PTHR22642:SF20">
    <property type="entry name" value="AMIDOHYDROLASE 3 DOMAIN-CONTAINING PROTEIN"/>
    <property type="match status" value="1"/>
</dbReference>
<dbReference type="SUPFAM" id="SSF51556">
    <property type="entry name" value="Metallo-dependent hydrolases"/>
    <property type="match status" value="1"/>
</dbReference>
<dbReference type="Proteomes" id="UP000606720">
    <property type="component" value="Unassembled WGS sequence"/>
</dbReference>
<reference evidence="2" key="1">
    <citation type="submission" date="2020-08" db="EMBL/GenBank/DDBJ databases">
        <title>Genome public.</title>
        <authorList>
            <person name="Liu C."/>
            <person name="Sun Q."/>
        </authorList>
    </citation>
    <scope>NUCLEOTIDE SEQUENCE</scope>
    <source>
        <strain evidence="2">BX1005</strain>
    </source>
</reference>
<feature type="domain" description="Amidohydrolase 3" evidence="1">
    <location>
        <begin position="70"/>
        <end position="553"/>
    </location>
</feature>
<sequence length="555" mass="62603">MIVTVYTAAEQRNGEDMKYIVRSRQVFDAVSDKPEPKTIMIEDKKIEKILPWDAAESEEYQAYPLKDYGDKLILPSFMDAHTHVFSGAVTASDYVCDTLGECKSQEECVEMIKAFADAHPDLKRIRGTGWFVGNWDNAPLPDKRSLDAILPDIPVYLQCADCHSFWMNTKALEEAEIKPDPDFPNGIIGTFENGELSGLLMEPAACEPANEKFMDFTKEELLKIHRNFQKVLSSYGISAVSEMFANDYVDATYESYDLLKEIDEEEGLAAHVYAYTKLFGYTEFSPYFKMKEHYDSPHFHIAGLKGFIDGVTETYTGLLLEPYTDKPETCGEGLPLWPKEKMQQEIIAANKAGIQVRLHCIADGSVRMALDIYEESVKINGEKGLFNTIEHIENIHPADIGRFAKLRVIPSMQPYHVTLSNNDKIFRIGAERCEYEWPVRTIHRAGGEIAIGTDFPVVTIDPFKTIYAAVTRRDDAGNVVCHNPWETLEMAEALKAYTTGAAKVYHADKEMGTLEEGKLANLIVLSDNLFEIPTEQIEDTKVVVNIFEGKEIYAV</sequence>
<organism evidence="2 3">
    <name type="scientific">Roseburia zhanii</name>
    <dbReference type="NCBI Taxonomy" id="2763064"/>
    <lineage>
        <taxon>Bacteria</taxon>
        <taxon>Bacillati</taxon>
        <taxon>Bacillota</taxon>
        <taxon>Clostridia</taxon>
        <taxon>Lachnospirales</taxon>
        <taxon>Lachnospiraceae</taxon>
        <taxon>Roseburia</taxon>
    </lineage>
</organism>
<dbReference type="EMBL" id="JACOPH010000005">
    <property type="protein sequence ID" value="MBC5714202.1"/>
    <property type="molecule type" value="Genomic_DNA"/>
</dbReference>
<evidence type="ECO:0000259" key="1">
    <source>
        <dbReference type="Pfam" id="PF07969"/>
    </source>
</evidence>
<dbReference type="RefSeq" id="WP_186866935.1">
    <property type="nucleotide sequence ID" value="NZ_JACOPH010000005.1"/>
</dbReference>
<evidence type="ECO:0000313" key="2">
    <source>
        <dbReference type="EMBL" id="MBC5714202.1"/>
    </source>
</evidence>
<dbReference type="CDD" id="cd01300">
    <property type="entry name" value="YtcJ_like"/>
    <property type="match status" value="1"/>
</dbReference>
<proteinExistence type="predicted"/>
<dbReference type="PANTHER" id="PTHR22642">
    <property type="entry name" value="IMIDAZOLONEPROPIONASE"/>
    <property type="match status" value="1"/>
</dbReference>
<dbReference type="GO" id="GO:0016810">
    <property type="term" value="F:hydrolase activity, acting on carbon-nitrogen (but not peptide) bonds"/>
    <property type="evidence" value="ECO:0007669"/>
    <property type="project" value="InterPro"/>
</dbReference>
<dbReference type="InterPro" id="IPR011059">
    <property type="entry name" value="Metal-dep_hydrolase_composite"/>
</dbReference>
<dbReference type="InterPro" id="IPR013108">
    <property type="entry name" value="Amidohydro_3"/>
</dbReference>
<dbReference type="Gene3D" id="2.30.40.10">
    <property type="entry name" value="Urease, subunit C, domain 1"/>
    <property type="match status" value="1"/>
</dbReference>
<dbReference type="InterPro" id="IPR032466">
    <property type="entry name" value="Metal_Hydrolase"/>
</dbReference>
<dbReference type="Gene3D" id="3.20.20.140">
    <property type="entry name" value="Metal-dependent hydrolases"/>
    <property type="match status" value="1"/>
</dbReference>
<dbReference type="SUPFAM" id="SSF51338">
    <property type="entry name" value="Composite domain of metallo-dependent hydrolases"/>
    <property type="match status" value="1"/>
</dbReference>
<name>A0A923RT08_9FIRM</name>
<dbReference type="AlphaFoldDB" id="A0A923RT08"/>
<dbReference type="Pfam" id="PF07969">
    <property type="entry name" value="Amidohydro_3"/>
    <property type="match status" value="1"/>
</dbReference>
<protein>
    <submittedName>
        <fullName evidence="2">Amidohydrolase family protein</fullName>
    </submittedName>
</protein>
<gene>
    <name evidence="2" type="ORF">H8S17_08275</name>
</gene>
<keyword evidence="3" id="KW-1185">Reference proteome</keyword>
<evidence type="ECO:0000313" key="3">
    <source>
        <dbReference type="Proteomes" id="UP000606720"/>
    </source>
</evidence>
<comment type="caution">
    <text evidence="2">The sequence shown here is derived from an EMBL/GenBank/DDBJ whole genome shotgun (WGS) entry which is preliminary data.</text>
</comment>
<dbReference type="Gene3D" id="3.10.310.70">
    <property type="match status" value="1"/>
</dbReference>
<accession>A0A923RT08</accession>
<dbReference type="InterPro" id="IPR033932">
    <property type="entry name" value="YtcJ-like"/>
</dbReference>